<evidence type="ECO:0000313" key="8">
    <source>
        <dbReference type="EMBL" id="NVN41190.1"/>
    </source>
</evidence>
<evidence type="ECO:0000256" key="6">
    <source>
        <dbReference type="ARBA" id="ARBA00022833"/>
    </source>
</evidence>
<evidence type="ECO:0000256" key="4">
    <source>
        <dbReference type="ARBA" id="ARBA00022759"/>
    </source>
</evidence>
<comment type="subcellular location">
    <subcellularLocation>
        <location evidence="7">Cytoplasm</location>
    </subcellularLocation>
</comment>
<dbReference type="Pfam" id="PF02130">
    <property type="entry name" value="YbeY"/>
    <property type="match status" value="1"/>
</dbReference>
<keyword evidence="4 7" id="KW-0255">Endonuclease</keyword>
<keyword evidence="7" id="KW-0963">Cytoplasm</keyword>
<evidence type="ECO:0000256" key="7">
    <source>
        <dbReference type="HAMAP-Rule" id="MF_00009"/>
    </source>
</evidence>
<gene>
    <name evidence="7 8" type="primary">ybeY</name>
    <name evidence="8" type="ORF">HUK82_11550</name>
</gene>
<dbReference type="Proteomes" id="UP000585665">
    <property type="component" value="Unassembled WGS sequence"/>
</dbReference>
<comment type="function">
    <text evidence="7">Single strand-specific metallo-endoribonuclease involved in late-stage 70S ribosome quality control and in maturation of the 3' terminus of the 16S rRNA.</text>
</comment>
<dbReference type="HAMAP" id="MF_00009">
    <property type="entry name" value="Endoribonucl_YbeY"/>
    <property type="match status" value="1"/>
</dbReference>
<keyword evidence="7" id="KW-0698">rRNA processing</keyword>
<comment type="caution">
    <text evidence="8">The sequence shown here is derived from an EMBL/GenBank/DDBJ whole genome shotgun (WGS) entry which is preliminary data.</text>
</comment>
<dbReference type="EC" id="3.1.-.-" evidence="7"/>
<dbReference type="GO" id="GO:0008270">
    <property type="term" value="F:zinc ion binding"/>
    <property type="evidence" value="ECO:0007669"/>
    <property type="project" value="UniProtKB-UniRule"/>
</dbReference>
<dbReference type="NCBIfam" id="TIGR00043">
    <property type="entry name" value="rRNA maturation RNase YbeY"/>
    <property type="match status" value="1"/>
</dbReference>
<name>A0A850PFG2_9PROT</name>
<organism evidence="8 9">
    <name type="scientific">Ameyamaea chiangmaiensis</name>
    <dbReference type="NCBI Taxonomy" id="442969"/>
    <lineage>
        <taxon>Bacteria</taxon>
        <taxon>Pseudomonadati</taxon>
        <taxon>Pseudomonadota</taxon>
        <taxon>Alphaproteobacteria</taxon>
        <taxon>Acetobacterales</taxon>
        <taxon>Acetobacteraceae</taxon>
        <taxon>Ameyamaea</taxon>
    </lineage>
</organism>
<proteinExistence type="inferred from homology"/>
<keyword evidence="9" id="KW-1185">Reference proteome</keyword>
<protein>
    <recommendedName>
        <fullName evidence="7">Endoribonuclease YbeY</fullName>
        <ecNumber evidence="7">3.1.-.-</ecNumber>
    </recommendedName>
</protein>
<keyword evidence="5 7" id="KW-0378">Hydrolase</keyword>
<keyword evidence="3 7" id="KW-0479">Metal-binding</keyword>
<dbReference type="PANTHER" id="PTHR46986">
    <property type="entry name" value="ENDORIBONUCLEASE YBEY, CHLOROPLASTIC"/>
    <property type="match status" value="1"/>
</dbReference>
<dbReference type="PANTHER" id="PTHR46986:SF1">
    <property type="entry name" value="ENDORIBONUCLEASE YBEY, CHLOROPLASTIC"/>
    <property type="match status" value="1"/>
</dbReference>
<dbReference type="Gene3D" id="3.40.390.30">
    <property type="entry name" value="Metalloproteases ('zincins'), catalytic domain"/>
    <property type="match status" value="1"/>
</dbReference>
<comment type="similarity">
    <text evidence="1 7">Belongs to the endoribonuclease YbeY family.</text>
</comment>
<dbReference type="GO" id="GO:0004521">
    <property type="term" value="F:RNA endonuclease activity"/>
    <property type="evidence" value="ECO:0007669"/>
    <property type="project" value="UniProtKB-UniRule"/>
</dbReference>
<dbReference type="InterPro" id="IPR002036">
    <property type="entry name" value="YbeY"/>
</dbReference>
<dbReference type="AlphaFoldDB" id="A0A850PFG2"/>
<dbReference type="PROSITE" id="PS01306">
    <property type="entry name" value="UPF0054"/>
    <property type="match status" value="1"/>
</dbReference>
<keyword evidence="7" id="KW-0690">Ribosome biogenesis</keyword>
<evidence type="ECO:0000256" key="2">
    <source>
        <dbReference type="ARBA" id="ARBA00022722"/>
    </source>
</evidence>
<keyword evidence="6 7" id="KW-0862">Zinc</keyword>
<accession>A0A850PFG2</accession>
<evidence type="ECO:0000256" key="3">
    <source>
        <dbReference type="ARBA" id="ARBA00022723"/>
    </source>
</evidence>
<dbReference type="SUPFAM" id="SSF55486">
    <property type="entry name" value="Metalloproteases ('zincins'), catalytic domain"/>
    <property type="match status" value="1"/>
</dbReference>
<sequence length="158" mass="17339">MSGFAPEGDDATIIVADPRWRGVVRGIEPLLRRVARAAGGGETAPTIVLDDDRAVRTLNHRHRDRNKPTNVLTFMPIAPGHGGDIVLARGVVQREARAMGRPVRDHLVHLVVHGILHLAGHDHHEVGEARRMEMAEAWILGRLGVPNPWKSAARGRDL</sequence>
<dbReference type="EMBL" id="JABXXR010000099">
    <property type="protein sequence ID" value="NVN41190.1"/>
    <property type="molecule type" value="Genomic_DNA"/>
</dbReference>
<feature type="binding site" evidence="7">
    <location>
        <position position="113"/>
    </location>
    <ligand>
        <name>Zn(2+)</name>
        <dbReference type="ChEBI" id="CHEBI:29105"/>
        <note>catalytic</note>
    </ligand>
</feature>
<feature type="binding site" evidence="7">
    <location>
        <position position="117"/>
    </location>
    <ligand>
        <name>Zn(2+)</name>
        <dbReference type="ChEBI" id="CHEBI:29105"/>
        <note>catalytic</note>
    </ligand>
</feature>
<comment type="cofactor">
    <cofactor evidence="7">
        <name>Zn(2+)</name>
        <dbReference type="ChEBI" id="CHEBI:29105"/>
    </cofactor>
    <text evidence="7">Binds 1 zinc ion.</text>
</comment>
<keyword evidence="2 7" id="KW-0540">Nuclease</keyword>
<dbReference type="GO" id="GO:0006364">
    <property type="term" value="P:rRNA processing"/>
    <property type="evidence" value="ECO:0007669"/>
    <property type="project" value="UniProtKB-UniRule"/>
</dbReference>
<dbReference type="GO" id="GO:0004222">
    <property type="term" value="F:metalloendopeptidase activity"/>
    <property type="evidence" value="ECO:0007669"/>
    <property type="project" value="InterPro"/>
</dbReference>
<dbReference type="InterPro" id="IPR020549">
    <property type="entry name" value="YbeY_CS"/>
</dbReference>
<reference evidence="8 9" key="1">
    <citation type="submission" date="2020-06" db="EMBL/GenBank/DDBJ databases">
        <title>Description of novel acetic acid bacteria.</title>
        <authorList>
            <person name="Sombolestani A."/>
        </authorList>
    </citation>
    <scope>NUCLEOTIDE SEQUENCE [LARGE SCALE GENOMIC DNA]</scope>
    <source>
        <strain evidence="8 9">LMG 27010</strain>
    </source>
</reference>
<evidence type="ECO:0000256" key="1">
    <source>
        <dbReference type="ARBA" id="ARBA00010875"/>
    </source>
</evidence>
<dbReference type="GO" id="GO:0005737">
    <property type="term" value="C:cytoplasm"/>
    <property type="evidence" value="ECO:0007669"/>
    <property type="project" value="UniProtKB-SubCell"/>
</dbReference>
<evidence type="ECO:0000256" key="5">
    <source>
        <dbReference type="ARBA" id="ARBA00022801"/>
    </source>
</evidence>
<evidence type="ECO:0000313" key="9">
    <source>
        <dbReference type="Proteomes" id="UP000585665"/>
    </source>
</evidence>
<dbReference type="InterPro" id="IPR023091">
    <property type="entry name" value="MetalPrtase_cat_dom_sf_prd"/>
</dbReference>
<feature type="binding site" evidence="7">
    <location>
        <position position="123"/>
    </location>
    <ligand>
        <name>Zn(2+)</name>
        <dbReference type="ChEBI" id="CHEBI:29105"/>
        <note>catalytic</note>
    </ligand>
</feature>